<dbReference type="Gene3D" id="1.20.1250.20">
    <property type="entry name" value="MFS general substrate transporter like domains"/>
    <property type="match status" value="1"/>
</dbReference>
<feature type="transmembrane region" description="Helical" evidence="4">
    <location>
        <begin position="300"/>
        <end position="321"/>
    </location>
</feature>
<feature type="domain" description="Major facilitator superfamily (MFS) profile" evidence="5">
    <location>
        <begin position="10"/>
        <end position="390"/>
    </location>
</feature>
<dbReference type="AlphaFoldDB" id="A0A521B0W1"/>
<sequence length="401" mass="42761">MYRESLIGRITLIAGIVFIALSLRSPLAAVGPLANAIQQSTALSHGAVGMITTLPLLCFGFLSMLTPLFTRRWGIEGALGMSLGLITIGIAVRSLVPVAALFGGTLLLGVGIALGNVLLPSLVKRDFPHRKGWMTSLYSSLMGLGAAIAAGVSVPIAEDLGLGWRYALGIWAVIAVIGIIFWIPQLKHHTRPDRSVRIRKSLKTLGRSRLAWEISLFMGLQSFLFYVVLAWLPEILISQGMNPNEAGWMLSLSQAFGVLGTIILPVYAEKRPDQRGIVWGVCLMELVSIAGFLIPGTTFVPLWAVLIGFSLGCSFGLALLFMVMRTWDSETTTGLSGMSQSVGYLVAAAGPALFGALHDWFDSWSPPLILLLVVAALQLLFGLGAGQDKTISAGSGGEDSQ</sequence>
<dbReference type="PANTHER" id="PTHR23523">
    <property type="match status" value="1"/>
</dbReference>
<dbReference type="EMBL" id="FXTP01000001">
    <property type="protein sequence ID" value="SMO40631.1"/>
    <property type="molecule type" value="Genomic_DNA"/>
</dbReference>
<feature type="transmembrane region" description="Helical" evidence="4">
    <location>
        <begin position="135"/>
        <end position="157"/>
    </location>
</feature>
<feature type="transmembrane region" description="Helical" evidence="4">
    <location>
        <begin position="73"/>
        <end position="92"/>
    </location>
</feature>
<keyword evidence="7" id="KW-1185">Reference proteome</keyword>
<feature type="transmembrane region" description="Helical" evidence="4">
    <location>
        <begin position="210"/>
        <end position="232"/>
    </location>
</feature>
<dbReference type="RefSeq" id="WP_142452983.1">
    <property type="nucleotide sequence ID" value="NZ_FXTP01000001.1"/>
</dbReference>
<evidence type="ECO:0000256" key="4">
    <source>
        <dbReference type="SAM" id="Phobius"/>
    </source>
</evidence>
<evidence type="ECO:0000259" key="5">
    <source>
        <dbReference type="PROSITE" id="PS50850"/>
    </source>
</evidence>
<name>A0A521B0W1_9BACT</name>
<dbReference type="InterPro" id="IPR052524">
    <property type="entry name" value="MFS_Cyanate_Porter"/>
</dbReference>
<keyword evidence="2 4" id="KW-1133">Transmembrane helix</keyword>
<keyword evidence="1 4" id="KW-0812">Transmembrane</keyword>
<feature type="transmembrane region" description="Helical" evidence="4">
    <location>
        <begin position="342"/>
        <end position="361"/>
    </location>
</feature>
<accession>A0A521B0W1</accession>
<reference evidence="6 7" key="1">
    <citation type="submission" date="2017-05" db="EMBL/GenBank/DDBJ databases">
        <authorList>
            <person name="Varghese N."/>
            <person name="Submissions S."/>
        </authorList>
    </citation>
    <scope>NUCLEOTIDE SEQUENCE [LARGE SCALE GENOMIC DNA]</scope>
    <source>
        <strain evidence="6 7">DSM 21985</strain>
    </source>
</reference>
<dbReference type="PANTHER" id="PTHR23523:SF2">
    <property type="entry name" value="2-NITROIMIDAZOLE TRANSPORTER"/>
    <property type="match status" value="1"/>
</dbReference>
<feature type="transmembrane region" description="Helical" evidence="4">
    <location>
        <begin position="247"/>
        <end position="267"/>
    </location>
</feature>
<keyword evidence="3 4" id="KW-0472">Membrane</keyword>
<dbReference type="PROSITE" id="PS50850">
    <property type="entry name" value="MFS"/>
    <property type="match status" value="1"/>
</dbReference>
<feature type="transmembrane region" description="Helical" evidence="4">
    <location>
        <begin position="276"/>
        <end position="294"/>
    </location>
</feature>
<evidence type="ECO:0000256" key="3">
    <source>
        <dbReference type="ARBA" id="ARBA00023136"/>
    </source>
</evidence>
<protein>
    <submittedName>
        <fullName evidence="6">MFS transporter, CP family, cyanate transporter</fullName>
    </submittedName>
</protein>
<dbReference type="InterPro" id="IPR020846">
    <property type="entry name" value="MFS_dom"/>
</dbReference>
<evidence type="ECO:0000313" key="6">
    <source>
        <dbReference type="EMBL" id="SMO40631.1"/>
    </source>
</evidence>
<feature type="transmembrane region" description="Helical" evidence="4">
    <location>
        <begin position="46"/>
        <end position="66"/>
    </location>
</feature>
<dbReference type="CDD" id="cd17339">
    <property type="entry name" value="MFS_NIMT_CynX_like"/>
    <property type="match status" value="1"/>
</dbReference>
<organism evidence="6 7">
    <name type="scientific">Gracilimonas mengyeensis</name>
    <dbReference type="NCBI Taxonomy" id="1302730"/>
    <lineage>
        <taxon>Bacteria</taxon>
        <taxon>Pseudomonadati</taxon>
        <taxon>Balneolota</taxon>
        <taxon>Balneolia</taxon>
        <taxon>Balneolales</taxon>
        <taxon>Balneolaceae</taxon>
        <taxon>Gracilimonas</taxon>
    </lineage>
</organism>
<evidence type="ECO:0000256" key="1">
    <source>
        <dbReference type="ARBA" id="ARBA00022692"/>
    </source>
</evidence>
<gene>
    <name evidence="6" type="ORF">SAMN06265219_101491</name>
</gene>
<dbReference type="OrthoDB" id="9797740at2"/>
<dbReference type="Pfam" id="PF07690">
    <property type="entry name" value="MFS_1"/>
    <property type="match status" value="1"/>
</dbReference>
<feature type="transmembrane region" description="Helical" evidence="4">
    <location>
        <begin position="98"/>
        <end position="123"/>
    </location>
</feature>
<evidence type="ECO:0000313" key="7">
    <source>
        <dbReference type="Proteomes" id="UP000317557"/>
    </source>
</evidence>
<proteinExistence type="predicted"/>
<feature type="transmembrane region" description="Helical" evidence="4">
    <location>
        <begin position="163"/>
        <end position="184"/>
    </location>
</feature>
<feature type="transmembrane region" description="Helical" evidence="4">
    <location>
        <begin position="367"/>
        <end position="385"/>
    </location>
</feature>
<evidence type="ECO:0000256" key="2">
    <source>
        <dbReference type="ARBA" id="ARBA00022989"/>
    </source>
</evidence>
<dbReference type="SUPFAM" id="SSF103473">
    <property type="entry name" value="MFS general substrate transporter"/>
    <property type="match status" value="1"/>
</dbReference>
<dbReference type="InterPro" id="IPR036259">
    <property type="entry name" value="MFS_trans_sf"/>
</dbReference>
<dbReference type="GO" id="GO:0022857">
    <property type="term" value="F:transmembrane transporter activity"/>
    <property type="evidence" value="ECO:0007669"/>
    <property type="project" value="InterPro"/>
</dbReference>
<dbReference type="InterPro" id="IPR011701">
    <property type="entry name" value="MFS"/>
</dbReference>
<dbReference type="Proteomes" id="UP000317557">
    <property type="component" value="Unassembled WGS sequence"/>
</dbReference>